<evidence type="ECO:0000256" key="6">
    <source>
        <dbReference type="ARBA" id="ARBA00022801"/>
    </source>
</evidence>
<dbReference type="PANTHER" id="PTHR21646:SF24">
    <property type="entry name" value="UBIQUITIN CARBOXYL-TERMINAL HYDROLASE"/>
    <property type="match status" value="1"/>
</dbReference>
<evidence type="ECO:0000259" key="10">
    <source>
        <dbReference type="PROSITE" id="PS51283"/>
    </source>
</evidence>
<evidence type="ECO:0000313" key="12">
    <source>
        <dbReference type="Proteomes" id="UP000054270"/>
    </source>
</evidence>
<evidence type="ECO:0000256" key="4">
    <source>
        <dbReference type="ARBA" id="ARBA00022670"/>
    </source>
</evidence>
<feature type="compositionally biased region" description="Low complexity" evidence="8">
    <location>
        <begin position="1278"/>
        <end position="1291"/>
    </location>
</feature>
<dbReference type="SMART" id="SM00695">
    <property type="entry name" value="DUSP"/>
    <property type="match status" value="1"/>
</dbReference>
<dbReference type="InterPro" id="IPR038765">
    <property type="entry name" value="Papain-like_cys_pep_sf"/>
</dbReference>
<feature type="domain" description="DUSP" evidence="10">
    <location>
        <begin position="103"/>
        <end position="211"/>
    </location>
</feature>
<dbReference type="PROSITE" id="PS00973">
    <property type="entry name" value="USP_2"/>
    <property type="match status" value="1"/>
</dbReference>
<organism evidence="11 12">
    <name type="scientific">Hypholoma sublateritium (strain FD-334 SS-4)</name>
    <dbReference type="NCBI Taxonomy" id="945553"/>
    <lineage>
        <taxon>Eukaryota</taxon>
        <taxon>Fungi</taxon>
        <taxon>Dikarya</taxon>
        <taxon>Basidiomycota</taxon>
        <taxon>Agaricomycotina</taxon>
        <taxon>Agaricomycetes</taxon>
        <taxon>Agaricomycetidae</taxon>
        <taxon>Agaricales</taxon>
        <taxon>Agaricineae</taxon>
        <taxon>Strophariaceae</taxon>
        <taxon>Hypholoma</taxon>
    </lineage>
</organism>
<dbReference type="OMA" id="PCHAQQS"/>
<feature type="region of interest" description="Disordered" evidence="8">
    <location>
        <begin position="1266"/>
        <end position="1310"/>
    </location>
</feature>
<dbReference type="SUPFAM" id="SSF54001">
    <property type="entry name" value="Cysteine proteinases"/>
    <property type="match status" value="1"/>
</dbReference>
<dbReference type="Pfam" id="PF00443">
    <property type="entry name" value="UCH"/>
    <property type="match status" value="1"/>
</dbReference>
<dbReference type="PROSITE" id="PS50235">
    <property type="entry name" value="USP_3"/>
    <property type="match status" value="1"/>
</dbReference>
<dbReference type="GO" id="GO:0006508">
    <property type="term" value="P:proteolysis"/>
    <property type="evidence" value="ECO:0007669"/>
    <property type="project" value="UniProtKB-KW"/>
</dbReference>
<dbReference type="EC" id="3.4.19.12" evidence="3"/>
<name>A0A0D2Q8I4_HYPSF</name>
<feature type="compositionally biased region" description="Polar residues" evidence="8">
    <location>
        <begin position="65"/>
        <end position="75"/>
    </location>
</feature>
<keyword evidence="4" id="KW-0645">Protease</keyword>
<dbReference type="InterPro" id="IPR050185">
    <property type="entry name" value="Ub_carboxyl-term_hydrolase"/>
</dbReference>
<dbReference type="InterPro" id="IPR028889">
    <property type="entry name" value="USP"/>
</dbReference>
<dbReference type="InterPro" id="IPR001394">
    <property type="entry name" value="Peptidase_C19_UCH"/>
</dbReference>
<feature type="compositionally biased region" description="Basic and acidic residues" evidence="8">
    <location>
        <begin position="1296"/>
        <end position="1310"/>
    </location>
</feature>
<dbReference type="Gene3D" id="3.90.70.10">
    <property type="entry name" value="Cysteine proteinases"/>
    <property type="match status" value="2"/>
</dbReference>
<keyword evidence="12" id="KW-1185">Reference proteome</keyword>
<reference evidence="12" key="1">
    <citation type="submission" date="2014-04" db="EMBL/GenBank/DDBJ databases">
        <title>Evolutionary Origins and Diversification of the Mycorrhizal Mutualists.</title>
        <authorList>
            <consortium name="DOE Joint Genome Institute"/>
            <consortium name="Mycorrhizal Genomics Consortium"/>
            <person name="Kohler A."/>
            <person name="Kuo A."/>
            <person name="Nagy L.G."/>
            <person name="Floudas D."/>
            <person name="Copeland A."/>
            <person name="Barry K.W."/>
            <person name="Cichocki N."/>
            <person name="Veneault-Fourrey C."/>
            <person name="LaButti K."/>
            <person name="Lindquist E.A."/>
            <person name="Lipzen A."/>
            <person name="Lundell T."/>
            <person name="Morin E."/>
            <person name="Murat C."/>
            <person name="Riley R."/>
            <person name="Ohm R."/>
            <person name="Sun H."/>
            <person name="Tunlid A."/>
            <person name="Henrissat B."/>
            <person name="Grigoriev I.V."/>
            <person name="Hibbett D.S."/>
            <person name="Martin F."/>
        </authorList>
    </citation>
    <scope>NUCLEOTIDE SEQUENCE [LARGE SCALE GENOMIC DNA]</scope>
    <source>
        <strain evidence="12">FD-334 SS-4</strain>
    </source>
</reference>
<dbReference type="InterPro" id="IPR035927">
    <property type="entry name" value="DUSP-like_sf"/>
</dbReference>
<evidence type="ECO:0000256" key="8">
    <source>
        <dbReference type="SAM" id="MobiDB-lite"/>
    </source>
</evidence>
<dbReference type="Proteomes" id="UP000054270">
    <property type="component" value="Unassembled WGS sequence"/>
</dbReference>
<dbReference type="STRING" id="945553.A0A0D2Q8I4"/>
<evidence type="ECO:0000256" key="7">
    <source>
        <dbReference type="ARBA" id="ARBA00022807"/>
    </source>
</evidence>
<dbReference type="OrthoDB" id="292964at2759"/>
<dbReference type="InterPro" id="IPR018200">
    <property type="entry name" value="USP_CS"/>
</dbReference>
<dbReference type="CDD" id="cd02674">
    <property type="entry name" value="Peptidase_C19R"/>
    <property type="match status" value="1"/>
</dbReference>
<dbReference type="InterPro" id="IPR006615">
    <property type="entry name" value="Pept_C19_DUSP"/>
</dbReference>
<keyword evidence="7" id="KW-0788">Thiol protease</keyword>
<feature type="region of interest" description="Disordered" evidence="8">
    <location>
        <begin position="1119"/>
        <end position="1254"/>
    </location>
</feature>
<comment type="similarity">
    <text evidence="2">Belongs to the peptidase C19 family.</text>
</comment>
<gene>
    <name evidence="11" type="ORF">HYPSUDRAFT_129800</name>
</gene>
<feature type="compositionally biased region" description="Polar residues" evidence="8">
    <location>
        <begin position="1207"/>
        <end position="1220"/>
    </location>
</feature>
<dbReference type="PANTHER" id="PTHR21646">
    <property type="entry name" value="UBIQUITIN CARBOXYL-TERMINAL HYDROLASE"/>
    <property type="match status" value="1"/>
</dbReference>
<dbReference type="SUPFAM" id="SSF143791">
    <property type="entry name" value="DUSP-like"/>
    <property type="match status" value="1"/>
</dbReference>
<feature type="domain" description="USP" evidence="9">
    <location>
        <begin position="415"/>
        <end position="1112"/>
    </location>
</feature>
<dbReference type="GO" id="GO:0004843">
    <property type="term" value="F:cysteine-type deubiquitinase activity"/>
    <property type="evidence" value="ECO:0007669"/>
    <property type="project" value="UniProtKB-EC"/>
</dbReference>
<proteinExistence type="inferred from homology"/>
<dbReference type="PROSITE" id="PS51283">
    <property type="entry name" value="DUSP"/>
    <property type="match status" value="1"/>
</dbReference>
<feature type="compositionally biased region" description="Polar residues" evidence="8">
    <location>
        <begin position="1228"/>
        <end position="1237"/>
    </location>
</feature>
<evidence type="ECO:0000256" key="1">
    <source>
        <dbReference type="ARBA" id="ARBA00000707"/>
    </source>
</evidence>
<feature type="compositionally biased region" description="Polar residues" evidence="8">
    <location>
        <begin position="1179"/>
        <end position="1188"/>
    </location>
</feature>
<accession>A0A0D2Q8I4</accession>
<comment type="catalytic activity">
    <reaction evidence="1">
        <text>Thiol-dependent hydrolysis of ester, thioester, amide, peptide and isopeptide bonds formed by the C-terminal Gly of ubiquitin (a 76-residue protein attached to proteins as an intracellular targeting signal).</text>
        <dbReference type="EC" id="3.4.19.12"/>
    </reaction>
</comment>
<dbReference type="Gene3D" id="3.30.2230.10">
    <property type="entry name" value="DUSP-like"/>
    <property type="match status" value="1"/>
</dbReference>
<feature type="region of interest" description="Disordered" evidence="8">
    <location>
        <begin position="1"/>
        <end position="75"/>
    </location>
</feature>
<feature type="compositionally biased region" description="Low complexity" evidence="8">
    <location>
        <begin position="28"/>
        <end position="50"/>
    </location>
</feature>
<dbReference type="Pfam" id="PF06337">
    <property type="entry name" value="DUSP"/>
    <property type="match status" value="1"/>
</dbReference>
<evidence type="ECO:0000259" key="9">
    <source>
        <dbReference type="PROSITE" id="PS50235"/>
    </source>
</evidence>
<protein>
    <recommendedName>
        <fullName evidence="3">ubiquitinyl hydrolase 1</fullName>
        <ecNumber evidence="3">3.4.19.12</ecNumber>
    </recommendedName>
</protein>
<dbReference type="PROSITE" id="PS00972">
    <property type="entry name" value="USP_1"/>
    <property type="match status" value="1"/>
</dbReference>
<keyword evidence="5" id="KW-0833">Ubl conjugation pathway</keyword>
<sequence length="1310" mass="146627">MSVPDHASNILVDSPELVTQVGRKRLRSPSMQSDSGASSSSVKRSVADSSTNEIQIRSPRPDQPFSITSTDPNQDIDTYMAEQGEAEIPAFMPSPFSQSDASTQSISREEKLSKVQTAKRRRMVIGEKWYLVSSRWFKRFTKACTGEIDKEGPVTEQDLGPVNNSPLLDSYNNLLPSLAEGVDVEYVPQEVWDLLVEWYGSPVHPLPRHIIPRGVSKLPALELRPLRLKVFKLIKALPNSNTPHPSIEISAGQNISDLCTKLASAIAPDTETQSPYRIWRISLASEDNDVIDFLASQLSTSEANIIEESTKTLEEEGIESGDAFVVEFKQTAGWVVDLSKATKAAISDSSRPLFNSNENFFNKLSSSLSPVATSTQAYKPTFYDGLSSTASKAASTALTIASNKGSAKKMEAGTIGLGNMGNTCFMNSALQCLAHNQELTEYFLTGVYNDELNKDNPLGMGGAIAEAFGALLQRIWATSGSSSSYTPREFKTQLQRFAPQFTGYQQHDSQELVAFLLDGLHEDLNRVIKKPYVEKPDWEGGGDLELVHLAQKSWEGYMLRNDSVIVDLFQGQYQSTLICPECQKVSITFDPFMYLTLPLPIQKKWTHSIFYIPWDLNKPHVKIPVEINRDASFKDLRALLGRWMSAAPENLLTLEVFSQRFYKNLDDSVTVGEMGDTDTVVCFELPCNARQSRAYKRQPDDPFIVPVFLWDAKPPSTSGTYFQSRPNTTPFGYPMVVVFDQEQASDVNAMYDIVTERLRRWTEQARDLFAWEVEDSSEINEVPIHINGFPPIESITEFTEDGKVVTVQAVPMSEGDIVDESGMAVDTEELDIGTHLPLRKVGAKKDVFNLRLQINHKEFGTAYSSYPANNRWESWDNRLKDVAVNPVLLREDDALYCEFDEDKKAYFFGEGPKFEHALWNEFGLFTHPEFTENQKANAAKRHKGISLQDCLDEFTKEEQLGEDDLWYCPQCKKHQQATKKFDLWKVPDILVVHLKRFSNSRTLRDKIDAHVEFPIEGLDLSNMAGERNVAKRLIQQGIAVENLDLGNLGEPLLYDLFGVDEHMGGLGGGHYRAYAHNHTTDKWYHFDDSYVSAARPSDSVNANAYLLFYRRRTASHLGGKSFQKTQEAKKQPKTEPVLSEPLEVTIGTQLPTPPNEPADFSGVLSDINLQENDPWHLRSNGSNAGSSVPSPPTDDPPDFDDYRGDSLTYQSDPLVISTQRYDFPDPSNKASPTSSNEVEVDTDLDHDPDWESSLNNFSVGVTEVKSSADWDEVSNHASPSYSESSDSDPFSNTNIQKDDKTDTKPHAHTT</sequence>
<evidence type="ECO:0000313" key="11">
    <source>
        <dbReference type="EMBL" id="KJA28020.1"/>
    </source>
</evidence>
<evidence type="ECO:0000256" key="3">
    <source>
        <dbReference type="ARBA" id="ARBA00012759"/>
    </source>
</evidence>
<dbReference type="EMBL" id="KN817522">
    <property type="protein sequence ID" value="KJA28020.1"/>
    <property type="molecule type" value="Genomic_DNA"/>
</dbReference>
<keyword evidence="6" id="KW-0378">Hydrolase</keyword>
<dbReference type="GO" id="GO:0016579">
    <property type="term" value="P:protein deubiquitination"/>
    <property type="evidence" value="ECO:0007669"/>
    <property type="project" value="InterPro"/>
</dbReference>
<evidence type="ECO:0000256" key="5">
    <source>
        <dbReference type="ARBA" id="ARBA00022786"/>
    </source>
</evidence>
<evidence type="ECO:0000256" key="2">
    <source>
        <dbReference type="ARBA" id="ARBA00009085"/>
    </source>
</evidence>